<reference evidence="2" key="1">
    <citation type="submission" date="2022-08" db="EMBL/GenBank/DDBJ databases">
        <authorList>
            <person name="Deng Y."/>
            <person name="Han X.-F."/>
            <person name="Zhang Y.-Q."/>
        </authorList>
    </citation>
    <scope>NUCLEOTIDE SEQUENCE</scope>
    <source>
        <strain evidence="2">CPCC 205763</strain>
    </source>
</reference>
<accession>A0ABT2GXF4</accession>
<dbReference type="InterPro" id="IPR036388">
    <property type="entry name" value="WH-like_DNA-bd_sf"/>
</dbReference>
<feature type="domain" description="HTH arsR-type" evidence="1">
    <location>
        <begin position="3"/>
        <end position="97"/>
    </location>
</feature>
<dbReference type="Gene3D" id="1.10.10.10">
    <property type="entry name" value="Winged helix-like DNA-binding domain superfamily/Winged helix DNA-binding domain"/>
    <property type="match status" value="1"/>
</dbReference>
<protein>
    <submittedName>
        <fullName evidence="2">Helix-turn-helix domain-containing protein</fullName>
    </submittedName>
</protein>
<dbReference type="SMART" id="SM00418">
    <property type="entry name" value="HTH_ARSR"/>
    <property type="match status" value="1"/>
</dbReference>
<dbReference type="InterPro" id="IPR011991">
    <property type="entry name" value="ArsR-like_HTH"/>
</dbReference>
<dbReference type="RefSeq" id="WP_259509654.1">
    <property type="nucleotide sequence ID" value="NZ_JANLCM010000002.1"/>
</dbReference>
<dbReference type="InterPro" id="IPR036390">
    <property type="entry name" value="WH_DNA-bd_sf"/>
</dbReference>
<organism evidence="2 3">
    <name type="scientific">Herbiconiux aconitum</name>
    <dbReference type="NCBI Taxonomy" id="2970913"/>
    <lineage>
        <taxon>Bacteria</taxon>
        <taxon>Bacillati</taxon>
        <taxon>Actinomycetota</taxon>
        <taxon>Actinomycetes</taxon>
        <taxon>Micrococcales</taxon>
        <taxon>Microbacteriaceae</taxon>
        <taxon>Herbiconiux</taxon>
    </lineage>
</organism>
<evidence type="ECO:0000313" key="2">
    <source>
        <dbReference type="EMBL" id="MCS5719985.1"/>
    </source>
</evidence>
<dbReference type="CDD" id="cd00090">
    <property type="entry name" value="HTH_ARSR"/>
    <property type="match status" value="1"/>
</dbReference>
<proteinExistence type="predicted"/>
<keyword evidence="3" id="KW-1185">Reference proteome</keyword>
<dbReference type="PANTHER" id="PTHR38600">
    <property type="entry name" value="TRANSCRIPTIONAL REGULATORY PROTEIN"/>
    <property type="match status" value="1"/>
</dbReference>
<dbReference type="EMBL" id="JANLCM010000002">
    <property type="protein sequence ID" value="MCS5719985.1"/>
    <property type="molecule type" value="Genomic_DNA"/>
</dbReference>
<evidence type="ECO:0000259" key="1">
    <source>
        <dbReference type="PROSITE" id="PS50987"/>
    </source>
</evidence>
<evidence type="ECO:0000313" key="3">
    <source>
        <dbReference type="Proteomes" id="UP001165584"/>
    </source>
</evidence>
<dbReference type="InterPro" id="IPR001845">
    <property type="entry name" value="HTH_ArsR_DNA-bd_dom"/>
</dbReference>
<sequence length="123" mass="14258">MVAQLMSETEADAVFHALADTTRRDIVRRAIRREQSISSLAERYTMSFAAVQKHVAVLERSTLIVKERRGKEQIVRANLDTLRRATRLLDEFETIWRDRVVRIDALLAEETSHDETPPQKAER</sequence>
<comment type="caution">
    <text evidence="2">The sequence shown here is derived from an EMBL/GenBank/DDBJ whole genome shotgun (WGS) entry which is preliminary data.</text>
</comment>
<name>A0ABT2GXF4_9MICO</name>
<dbReference type="PANTHER" id="PTHR38600:SF2">
    <property type="entry name" value="SLL0088 PROTEIN"/>
    <property type="match status" value="1"/>
</dbReference>
<dbReference type="SUPFAM" id="SSF46785">
    <property type="entry name" value="Winged helix' DNA-binding domain"/>
    <property type="match status" value="1"/>
</dbReference>
<dbReference type="PROSITE" id="PS50987">
    <property type="entry name" value="HTH_ARSR_2"/>
    <property type="match status" value="1"/>
</dbReference>
<dbReference type="Proteomes" id="UP001165584">
    <property type="component" value="Unassembled WGS sequence"/>
</dbReference>
<gene>
    <name evidence="2" type="ORF">N1027_17780</name>
</gene>